<sequence>MEPVEINAGEYYLRAFRNDDRISDVKALVEIYSDEETKRYMNRLGIDDAPSAQTFIMLMTNGWERNYRWSWAVCDAVTAEMVAGIVLHNLDHFVGSAEVSCWTHAEHRGKGILPIALNAVIGWAFGAAGMHRIVYKHSVFNAASQRIPEKCGFTLEGRLRGSLIIDDQRVDEMLWSRLATDPHPEQLR</sequence>
<dbReference type="Proteomes" id="UP000649573">
    <property type="component" value="Unassembled WGS sequence"/>
</dbReference>
<accession>A0ABQ2V1N9</accession>
<dbReference type="InterPro" id="IPR000182">
    <property type="entry name" value="GNAT_dom"/>
</dbReference>
<dbReference type="PANTHER" id="PTHR43441">
    <property type="entry name" value="RIBOSOMAL-PROTEIN-SERINE ACETYLTRANSFERASE"/>
    <property type="match status" value="1"/>
</dbReference>
<proteinExistence type="predicted"/>
<dbReference type="RefSeq" id="WP_189257661.1">
    <property type="nucleotide sequence ID" value="NZ_BMRE01000039.1"/>
</dbReference>
<dbReference type="PROSITE" id="PS51186">
    <property type="entry name" value="GNAT"/>
    <property type="match status" value="1"/>
</dbReference>
<dbReference type="SUPFAM" id="SSF55729">
    <property type="entry name" value="Acyl-CoA N-acyltransferases (Nat)"/>
    <property type="match status" value="1"/>
</dbReference>
<dbReference type="Pfam" id="PF13302">
    <property type="entry name" value="Acetyltransf_3"/>
    <property type="match status" value="1"/>
</dbReference>
<evidence type="ECO:0000259" key="1">
    <source>
        <dbReference type="PROSITE" id="PS51186"/>
    </source>
</evidence>
<evidence type="ECO:0000313" key="3">
    <source>
        <dbReference type="Proteomes" id="UP000649573"/>
    </source>
</evidence>
<feature type="domain" description="N-acetyltransferase" evidence="1">
    <location>
        <begin position="14"/>
        <end position="180"/>
    </location>
</feature>
<gene>
    <name evidence="2" type="ORF">GCM10010178_65970</name>
</gene>
<keyword evidence="3" id="KW-1185">Reference proteome</keyword>
<comment type="caution">
    <text evidence="2">The sequence shown here is derived from an EMBL/GenBank/DDBJ whole genome shotgun (WGS) entry which is preliminary data.</text>
</comment>
<dbReference type="Gene3D" id="3.40.630.30">
    <property type="match status" value="1"/>
</dbReference>
<dbReference type="PANTHER" id="PTHR43441:SF10">
    <property type="entry name" value="ACETYLTRANSFERASE"/>
    <property type="match status" value="1"/>
</dbReference>
<dbReference type="InterPro" id="IPR016181">
    <property type="entry name" value="Acyl_CoA_acyltransferase"/>
</dbReference>
<reference evidence="3" key="1">
    <citation type="journal article" date="2019" name="Int. J. Syst. Evol. Microbiol.">
        <title>The Global Catalogue of Microorganisms (GCM) 10K type strain sequencing project: providing services to taxonomists for standard genome sequencing and annotation.</title>
        <authorList>
            <consortium name="The Broad Institute Genomics Platform"/>
            <consortium name="The Broad Institute Genome Sequencing Center for Infectious Disease"/>
            <person name="Wu L."/>
            <person name="Ma J."/>
        </authorList>
    </citation>
    <scope>NUCLEOTIDE SEQUENCE [LARGE SCALE GENOMIC DNA]</scope>
    <source>
        <strain evidence="3">JCM 3296</strain>
    </source>
</reference>
<organism evidence="2 3">
    <name type="scientific">Lentzea flava</name>
    <dbReference type="NCBI Taxonomy" id="103732"/>
    <lineage>
        <taxon>Bacteria</taxon>
        <taxon>Bacillati</taxon>
        <taxon>Actinomycetota</taxon>
        <taxon>Actinomycetes</taxon>
        <taxon>Pseudonocardiales</taxon>
        <taxon>Pseudonocardiaceae</taxon>
        <taxon>Lentzea</taxon>
    </lineage>
</organism>
<protein>
    <submittedName>
        <fullName evidence="2">N-acetyltransferase</fullName>
    </submittedName>
</protein>
<name>A0ABQ2V1N9_9PSEU</name>
<evidence type="ECO:0000313" key="2">
    <source>
        <dbReference type="EMBL" id="GGU64804.1"/>
    </source>
</evidence>
<dbReference type="InterPro" id="IPR051908">
    <property type="entry name" value="Ribosomal_N-acetyltransferase"/>
</dbReference>
<dbReference type="EMBL" id="BMRE01000039">
    <property type="protein sequence ID" value="GGU64804.1"/>
    <property type="molecule type" value="Genomic_DNA"/>
</dbReference>